<evidence type="ECO:0000313" key="3">
    <source>
        <dbReference type="EMBL" id="MBP2325143.1"/>
    </source>
</evidence>
<feature type="domain" description="AMIN-like" evidence="2">
    <location>
        <begin position="44"/>
        <end position="169"/>
    </location>
</feature>
<evidence type="ECO:0000313" key="4">
    <source>
        <dbReference type="Proteomes" id="UP001519332"/>
    </source>
</evidence>
<dbReference type="InterPro" id="IPR056303">
    <property type="entry name" value="AMIN-like"/>
</dbReference>
<gene>
    <name evidence="3" type="ORF">JOF56_005528</name>
</gene>
<dbReference type="RefSeq" id="WP_245378422.1">
    <property type="nucleotide sequence ID" value="NZ_JAGINW010000001.1"/>
</dbReference>
<evidence type="ECO:0000259" key="2">
    <source>
        <dbReference type="Pfam" id="PF24837"/>
    </source>
</evidence>
<accession>A0ABS4TL40</accession>
<keyword evidence="1" id="KW-0732">Signal</keyword>
<dbReference type="EMBL" id="JAGINW010000001">
    <property type="protein sequence ID" value="MBP2325143.1"/>
    <property type="molecule type" value="Genomic_DNA"/>
</dbReference>
<name>A0ABS4TL40_9PSEU</name>
<evidence type="ECO:0000256" key="1">
    <source>
        <dbReference type="SAM" id="SignalP"/>
    </source>
</evidence>
<sequence>MSLMVAAVVAMTLAVPVSASATPSYCGITWGSLTKSAPWALATELVDIRSGQHDCYDRLVVDFRGNTQGYHVTYVDQVYEDGSGRLVPLRGGAKLEVVVGGPAYDQNGNLTYTPANRAELVNVSGYQAFRQVAWAGSFEGTTTVGLGVRSRLPFRVLTLPNRIVVDVAHFW</sequence>
<feature type="chain" id="PRO_5045128476" description="AMIN-like domain-containing protein" evidence="1">
    <location>
        <begin position="22"/>
        <end position="171"/>
    </location>
</feature>
<organism evidence="3 4">
    <name type="scientific">Kibdelosporangium banguiense</name>
    <dbReference type="NCBI Taxonomy" id="1365924"/>
    <lineage>
        <taxon>Bacteria</taxon>
        <taxon>Bacillati</taxon>
        <taxon>Actinomycetota</taxon>
        <taxon>Actinomycetes</taxon>
        <taxon>Pseudonocardiales</taxon>
        <taxon>Pseudonocardiaceae</taxon>
        <taxon>Kibdelosporangium</taxon>
    </lineage>
</organism>
<keyword evidence="4" id="KW-1185">Reference proteome</keyword>
<protein>
    <recommendedName>
        <fullName evidence="2">AMIN-like domain-containing protein</fullName>
    </recommendedName>
</protein>
<comment type="caution">
    <text evidence="3">The sequence shown here is derived from an EMBL/GenBank/DDBJ whole genome shotgun (WGS) entry which is preliminary data.</text>
</comment>
<dbReference type="Pfam" id="PF24837">
    <property type="entry name" value="AMIN-like"/>
    <property type="match status" value="1"/>
</dbReference>
<feature type="signal peptide" evidence="1">
    <location>
        <begin position="1"/>
        <end position="21"/>
    </location>
</feature>
<reference evidence="3 4" key="1">
    <citation type="submission" date="2021-03" db="EMBL/GenBank/DDBJ databases">
        <title>Sequencing the genomes of 1000 actinobacteria strains.</title>
        <authorList>
            <person name="Klenk H.-P."/>
        </authorList>
    </citation>
    <scope>NUCLEOTIDE SEQUENCE [LARGE SCALE GENOMIC DNA]</scope>
    <source>
        <strain evidence="3 4">DSM 46670</strain>
    </source>
</reference>
<dbReference type="Proteomes" id="UP001519332">
    <property type="component" value="Unassembled WGS sequence"/>
</dbReference>
<proteinExistence type="predicted"/>